<feature type="transmembrane region" description="Helical" evidence="1">
    <location>
        <begin position="162"/>
        <end position="181"/>
    </location>
</feature>
<feature type="transmembrane region" description="Helical" evidence="1">
    <location>
        <begin position="122"/>
        <end position="142"/>
    </location>
</feature>
<feature type="transmembrane region" description="Helical" evidence="1">
    <location>
        <begin position="187"/>
        <end position="204"/>
    </location>
</feature>
<proteinExistence type="predicted"/>
<organism evidence="2 3">
    <name type="scientific">Peptoniphilus equinus</name>
    <dbReference type="NCBI Taxonomy" id="3016343"/>
    <lineage>
        <taxon>Bacteria</taxon>
        <taxon>Bacillati</taxon>
        <taxon>Bacillota</taxon>
        <taxon>Tissierellia</taxon>
        <taxon>Tissierellales</taxon>
        <taxon>Peptoniphilaceae</taxon>
        <taxon>Peptoniphilus</taxon>
    </lineage>
</organism>
<protein>
    <submittedName>
        <fullName evidence="2">DUF5058 family protein</fullName>
    </submittedName>
</protein>
<reference evidence="2 3" key="1">
    <citation type="submission" date="2023-01" db="EMBL/GenBank/DDBJ databases">
        <authorList>
            <person name="Lee S.H."/>
            <person name="Jung H.S."/>
            <person name="Yun J.U."/>
        </authorList>
    </citation>
    <scope>NUCLEOTIDE SEQUENCE [LARGE SCALE GENOMIC DNA]</scope>
    <source>
        <strain evidence="2 3">CBA3646</strain>
    </source>
</reference>
<dbReference type="EMBL" id="CP115667">
    <property type="protein sequence ID" value="WBW49519.1"/>
    <property type="molecule type" value="Genomic_DNA"/>
</dbReference>
<dbReference type="Pfam" id="PF16481">
    <property type="entry name" value="DUF5058"/>
    <property type="match status" value="1"/>
</dbReference>
<feature type="transmembrane region" description="Helical" evidence="1">
    <location>
        <begin position="12"/>
        <end position="34"/>
    </location>
</feature>
<name>A0ABY7QRV4_9FIRM</name>
<keyword evidence="1" id="KW-1133">Transmembrane helix</keyword>
<dbReference type="InterPro" id="IPR032479">
    <property type="entry name" value="DUF5058"/>
</dbReference>
<feature type="transmembrane region" description="Helical" evidence="1">
    <location>
        <begin position="55"/>
        <end position="77"/>
    </location>
</feature>
<keyword evidence="1" id="KW-0472">Membrane</keyword>
<feature type="transmembrane region" description="Helical" evidence="1">
    <location>
        <begin position="216"/>
        <end position="235"/>
    </location>
</feature>
<evidence type="ECO:0000313" key="2">
    <source>
        <dbReference type="EMBL" id="WBW49519.1"/>
    </source>
</evidence>
<accession>A0ABY7QRV4</accession>
<dbReference type="Proteomes" id="UP001210339">
    <property type="component" value="Chromosome"/>
</dbReference>
<keyword evidence="3" id="KW-1185">Reference proteome</keyword>
<evidence type="ECO:0000313" key="3">
    <source>
        <dbReference type="Proteomes" id="UP001210339"/>
    </source>
</evidence>
<gene>
    <name evidence="2" type="ORF">O6R05_05785</name>
</gene>
<evidence type="ECO:0000256" key="1">
    <source>
        <dbReference type="SAM" id="Phobius"/>
    </source>
</evidence>
<keyword evidence="1" id="KW-0812">Transmembrane</keyword>
<dbReference type="RefSeq" id="WP_271191050.1">
    <property type="nucleotide sequence ID" value="NZ_CP115667.1"/>
</dbReference>
<sequence length="236" mass="25784">MSIFDVLNSKVLYIAVFAALAIIFAMCVFFFLRARRRVLELGVKKGELNEVLKSSVIFSVIPSISVIIGLISLAPLLGTPWPWFRLSVVGALAYELMSADLAVKGVGYESLAAFSQTGSIDAIGTIMFVMSLSIMSGMVFNVFFLDKIHKRVSQVGQKQDKFVALALSTLIIGMMAVFVPMQLIASKIHAITLIASALLTYVLTRLSKKVPWLSDYIMSFALIFGMAVAVMATRVL</sequence>